<dbReference type="InterPro" id="IPR037272">
    <property type="entry name" value="SNS_sf"/>
</dbReference>
<dbReference type="OrthoDB" id="9762833at2"/>
<feature type="transmembrane region" description="Helical" evidence="8">
    <location>
        <begin position="150"/>
        <end position="171"/>
    </location>
</feature>
<name>L1MN97_9CORY</name>
<keyword evidence="2 6" id="KW-0813">Transport</keyword>
<organism evidence="9 10">
    <name type="scientific">Corynebacterium durum F0235</name>
    <dbReference type="NCBI Taxonomy" id="1035195"/>
    <lineage>
        <taxon>Bacteria</taxon>
        <taxon>Bacillati</taxon>
        <taxon>Actinomycetota</taxon>
        <taxon>Actinomycetes</taxon>
        <taxon>Mycobacteriales</taxon>
        <taxon>Corynebacteriaceae</taxon>
        <taxon>Corynebacterium</taxon>
    </lineage>
</organism>
<dbReference type="AlphaFoldDB" id="L1MN97"/>
<feature type="transmembrane region" description="Helical" evidence="8">
    <location>
        <begin position="297"/>
        <end position="313"/>
    </location>
</feature>
<feature type="transmembrane region" description="Helical" evidence="8">
    <location>
        <begin position="262"/>
        <end position="285"/>
    </location>
</feature>
<dbReference type="eggNOG" id="COG0733">
    <property type="taxonomic scope" value="Bacteria"/>
</dbReference>
<accession>L1MN97</accession>
<keyword evidence="6" id="KW-0769">Symport</keyword>
<dbReference type="SUPFAM" id="SSF161070">
    <property type="entry name" value="SNF-like"/>
    <property type="match status" value="1"/>
</dbReference>
<gene>
    <name evidence="9" type="ORF">HMPREF9997_00095</name>
</gene>
<dbReference type="PANTHER" id="PTHR42948">
    <property type="entry name" value="TRANSPORTER"/>
    <property type="match status" value="1"/>
</dbReference>
<evidence type="ECO:0000313" key="10">
    <source>
        <dbReference type="Proteomes" id="UP000010445"/>
    </source>
</evidence>
<keyword evidence="4 8" id="KW-1133">Transmembrane helix</keyword>
<dbReference type="Proteomes" id="UP000010445">
    <property type="component" value="Unassembled WGS sequence"/>
</dbReference>
<feature type="transmembrane region" description="Helical" evidence="8">
    <location>
        <begin position="12"/>
        <end position="33"/>
    </location>
</feature>
<proteinExistence type="inferred from homology"/>
<evidence type="ECO:0000256" key="1">
    <source>
        <dbReference type="ARBA" id="ARBA00004141"/>
    </source>
</evidence>
<evidence type="ECO:0000256" key="7">
    <source>
        <dbReference type="SAM" id="MobiDB-lite"/>
    </source>
</evidence>
<feature type="transmembrane region" description="Helical" evidence="8">
    <location>
        <begin position="45"/>
        <end position="69"/>
    </location>
</feature>
<dbReference type="RefSeq" id="WP_006061792.1">
    <property type="nucleotide sequence ID" value="NZ_KB290821.1"/>
</dbReference>
<reference evidence="9 10" key="1">
    <citation type="submission" date="2012-05" db="EMBL/GenBank/DDBJ databases">
        <authorList>
            <person name="Weinstock G."/>
            <person name="Sodergren E."/>
            <person name="Lobos E.A."/>
            <person name="Fulton L."/>
            <person name="Fulton R."/>
            <person name="Courtney L."/>
            <person name="Fronick C."/>
            <person name="O'Laughlin M."/>
            <person name="Godfrey J."/>
            <person name="Wilson R.M."/>
            <person name="Miner T."/>
            <person name="Farmer C."/>
            <person name="Delehaunty K."/>
            <person name="Cordes M."/>
            <person name="Minx P."/>
            <person name="Tomlinson C."/>
            <person name="Chen J."/>
            <person name="Wollam A."/>
            <person name="Pepin K.H."/>
            <person name="Bhonagiri V."/>
            <person name="Zhang X."/>
            <person name="Suruliraj S."/>
            <person name="Warren W."/>
            <person name="Mitreva M."/>
            <person name="Mardis E.R."/>
            <person name="Wilson R.K."/>
        </authorList>
    </citation>
    <scope>NUCLEOTIDE SEQUENCE [LARGE SCALE GENOMIC DNA]</scope>
    <source>
        <strain evidence="9 10">F0235</strain>
    </source>
</reference>
<dbReference type="NCBIfam" id="NF037979">
    <property type="entry name" value="Na_transp"/>
    <property type="match status" value="1"/>
</dbReference>
<dbReference type="EMBL" id="AMEM01000005">
    <property type="protein sequence ID" value="EKX92429.1"/>
    <property type="molecule type" value="Genomic_DNA"/>
</dbReference>
<evidence type="ECO:0000256" key="5">
    <source>
        <dbReference type="ARBA" id="ARBA00023136"/>
    </source>
</evidence>
<comment type="subcellular location">
    <subcellularLocation>
        <location evidence="1">Membrane</location>
        <topology evidence="1">Multi-pass membrane protein</topology>
    </subcellularLocation>
</comment>
<protein>
    <recommendedName>
        <fullName evidence="6">Transporter</fullName>
    </recommendedName>
</protein>
<evidence type="ECO:0000256" key="3">
    <source>
        <dbReference type="ARBA" id="ARBA00022692"/>
    </source>
</evidence>
<keyword evidence="3 6" id="KW-0812">Transmembrane</keyword>
<dbReference type="GO" id="GO:0016020">
    <property type="term" value="C:membrane"/>
    <property type="evidence" value="ECO:0007669"/>
    <property type="project" value="UniProtKB-SubCell"/>
</dbReference>
<dbReference type="PROSITE" id="PS00610">
    <property type="entry name" value="NA_NEUROTRAN_SYMP_1"/>
    <property type="match status" value="1"/>
</dbReference>
<evidence type="ECO:0000256" key="4">
    <source>
        <dbReference type="ARBA" id="ARBA00022989"/>
    </source>
</evidence>
<feature type="transmembrane region" description="Helical" evidence="8">
    <location>
        <begin position="183"/>
        <end position="205"/>
    </location>
</feature>
<dbReference type="Pfam" id="PF00209">
    <property type="entry name" value="SNF"/>
    <property type="match status" value="1"/>
</dbReference>
<dbReference type="CDD" id="cd10334">
    <property type="entry name" value="SLC6sbd_u1"/>
    <property type="match status" value="1"/>
</dbReference>
<dbReference type="PANTHER" id="PTHR42948:SF1">
    <property type="entry name" value="TRANSPORTER"/>
    <property type="match status" value="1"/>
</dbReference>
<dbReference type="PATRIC" id="fig|1035195.3.peg.87"/>
<dbReference type="InterPro" id="IPR000175">
    <property type="entry name" value="Na/ntran_symport"/>
</dbReference>
<dbReference type="PRINTS" id="PR00176">
    <property type="entry name" value="NANEUSMPORT"/>
</dbReference>
<feature type="transmembrane region" description="Helical" evidence="8">
    <location>
        <begin position="395"/>
        <end position="412"/>
    </location>
</feature>
<feature type="transmembrane region" description="Helical" evidence="8">
    <location>
        <begin position="432"/>
        <end position="451"/>
    </location>
</feature>
<keyword evidence="5 8" id="KW-0472">Membrane</keyword>
<evidence type="ECO:0000256" key="6">
    <source>
        <dbReference type="RuleBase" id="RU003732"/>
    </source>
</evidence>
<feature type="region of interest" description="Disordered" evidence="7">
    <location>
        <begin position="521"/>
        <end position="541"/>
    </location>
</feature>
<keyword evidence="10" id="KW-1185">Reference proteome</keyword>
<dbReference type="HOGENOM" id="CLU_006855_3_3_11"/>
<comment type="caution">
    <text evidence="9">The sequence shown here is derived from an EMBL/GenBank/DDBJ whole genome shotgun (WGS) entry which is preliminary data.</text>
</comment>
<feature type="transmembrane region" description="Helical" evidence="8">
    <location>
        <begin position="362"/>
        <end position="383"/>
    </location>
</feature>
<evidence type="ECO:0000256" key="2">
    <source>
        <dbReference type="ARBA" id="ARBA00022448"/>
    </source>
</evidence>
<evidence type="ECO:0000313" key="9">
    <source>
        <dbReference type="EMBL" id="EKX92429.1"/>
    </source>
</evidence>
<feature type="transmembrane region" description="Helical" evidence="8">
    <location>
        <begin position="90"/>
        <end position="115"/>
    </location>
</feature>
<feature type="transmembrane region" description="Helical" evidence="8">
    <location>
        <begin position="225"/>
        <end position="250"/>
    </location>
</feature>
<dbReference type="STRING" id="1035195.HMPREF9997_00095"/>
<feature type="transmembrane region" description="Helical" evidence="8">
    <location>
        <begin position="472"/>
        <end position="493"/>
    </location>
</feature>
<dbReference type="PROSITE" id="PS50267">
    <property type="entry name" value="NA_NEUROTRAN_SYMP_3"/>
    <property type="match status" value="1"/>
</dbReference>
<sequence length="541" mass="58632">MADQTSPRREVFSTRIAFLLAAIGSAVGLGNIWRFPYVAYDNGGGAFLVPYMIALLTAGIPLLFLDYSLGHRFRGSAPLVFRRIRSWAEPVGWIQVGIAFFITIYYAAIIGWAGLYTVKSFNKAWGDMPEDYFMKDFLQADASQTVSTEIVPQIAIALALVWVLAIIVMAMGVDEGIGKISKVFMPLLTVLFIIVVIQALFLDGAAEGLNAFFTPKWDALRNPTVWVAAYGQIFFSLSVGFGIMLTYSSYLKPRTNLTGTGLVTAFANSSFEVLAGIGVFAALGYMATQQNVPVSEVATSGIGLAFIAFPTIINQMPLGAVFGVFFFASLTIAGFTSLFSLLEVVVSAVKDKLDLPRKTTAVSVGVVMALISLALFSTTSSLVTLDIMDKFTNNIGIVAIALIAIIVIDWILRRTNEFALHLNAVSSFQVGTLWRICVVNLTTIVLGYTLMQELFTLVSKPYGGYTSTQVTIFGWVVLGIIVAAAFALTIVPWRGSLSLVGPPGSDFGIDSDLQRTITRPRKYAPEERRAAGFAAEQKSDD</sequence>
<evidence type="ECO:0000256" key="8">
    <source>
        <dbReference type="SAM" id="Phobius"/>
    </source>
</evidence>
<feature type="transmembrane region" description="Helical" evidence="8">
    <location>
        <begin position="320"/>
        <end position="342"/>
    </location>
</feature>
<comment type="similarity">
    <text evidence="6">Belongs to the sodium:neurotransmitter symporter (SNF) (TC 2.A.22) family.</text>
</comment>
<dbReference type="GO" id="GO:0015293">
    <property type="term" value="F:symporter activity"/>
    <property type="evidence" value="ECO:0007669"/>
    <property type="project" value="UniProtKB-KW"/>
</dbReference>